<dbReference type="PANTHER" id="PTHR11540:SF16">
    <property type="entry name" value="MALATE DEHYDROGENASE, MITOCHONDRIAL"/>
    <property type="match status" value="1"/>
</dbReference>
<evidence type="ECO:0000256" key="4">
    <source>
        <dbReference type="ARBA" id="ARBA00023002"/>
    </source>
</evidence>
<name>A0A7E5X2B2_TRINI</name>
<dbReference type="InParanoid" id="A0A7E5X2B2"/>
<evidence type="ECO:0000256" key="7">
    <source>
        <dbReference type="PIRSR" id="PIRSR000102-1"/>
    </source>
</evidence>
<feature type="binding site" evidence="8">
    <location>
        <position position="145"/>
    </location>
    <ligand>
        <name>substrate</name>
    </ligand>
</feature>
<dbReference type="SUPFAM" id="SSF56327">
    <property type="entry name" value="LDH C-terminal domain-like"/>
    <property type="match status" value="1"/>
</dbReference>
<feature type="active site" description="Proton acceptor" evidence="7">
    <location>
        <position position="203"/>
    </location>
</feature>
<comment type="catalytic activity">
    <reaction evidence="6">
        <text>(S)-malate + NAD(+) = oxaloacetate + NADH + H(+)</text>
        <dbReference type="Rhea" id="RHEA:21432"/>
        <dbReference type="ChEBI" id="CHEBI:15378"/>
        <dbReference type="ChEBI" id="CHEBI:15589"/>
        <dbReference type="ChEBI" id="CHEBI:16452"/>
        <dbReference type="ChEBI" id="CHEBI:57540"/>
        <dbReference type="ChEBI" id="CHEBI:57945"/>
        <dbReference type="EC" id="1.1.1.37"/>
    </reaction>
</comment>
<dbReference type="EC" id="1.1.1.37" evidence="1"/>
<dbReference type="Pfam" id="PF02866">
    <property type="entry name" value="Ldh_1_C"/>
    <property type="match status" value="1"/>
</dbReference>
<sequence>MLSHTVTSRLICNVLQKSINYVPWRNVQVSVIGAAGEVGSCLSVLLKQNYKIKRLKLYDDDDKVKGIGMELDHIPGGPKVSAFSGNNMLPMSIDSADLVVMVQRVPRKPGNSRDQMIAANAPALQRLCRAIADQNPETVLAISTNPLNSMVPFASALLYKYGCYNPFKVLGVTQIDSARSRTYAANVLNVSPRSLRLPVIGGHSEESIIPLYSNMTPIEFCVDPCQADSLTRLVRKAGTEVVFQKQGYESATLAFAYSINEFVDSIIDALRGGEVVVNCYTANPHFGTRFFSGPTVVGPYGIIQACHEFTYSDYESFLLSSSVPVINRDVSLGEDYVRFIEIAGKAAR</sequence>
<evidence type="ECO:0000259" key="12">
    <source>
        <dbReference type="Pfam" id="PF02866"/>
    </source>
</evidence>
<feature type="binding site" evidence="8">
    <location>
        <position position="107"/>
    </location>
    <ligand>
        <name>substrate</name>
    </ligand>
</feature>
<keyword evidence="5 9" id="KW-0520">NAD</keyword>
<evidence type="ECO:0000313" key="13">
    <source>
        <dbReference type="Proteomes" id="UP000322000"/>
    </source>
</evidence>
<dbReference type="KEGG" id="tnl:113508456"/>
<dbReference type="Pfam" id="PF00056">
    <property type="entry name" value="Ldh_1_N"/>
    <property type="match status" value="1"/>
</dbReference>
<dbReference type="GO" id="GO:0019752">
    <property type="term" value="P:carboxylic acid metabolic process"/>
    <property type="evidence" value="ECO:0007669"/>
    <property type="project" value="InterPro"/>
</dbReference>
<comment type="similarity">
    <text evidence="10">Belongs to the LDH/MDH superfamily.</text>
</comment>
<dbReference type="InterPro" id="IPR001236">
    <property type="entry name" value="Lactate/malate_DH_N"/>
</dbReference>
<dbReference type="GO" id="GO:0030060">
    <property type="term" value="F:L-malate dehydrogenase (NAD+) activity"/>
    <property type="evidence" value="ECO:0007669"/>
    <property type="project" value="UniProtKB-EC"/>
</dbReference>
<evidence type="ECO:0000259" key="11">
    <source>
        <dbReference type="Pfam" id="PF00056"/>
    </source>
</evidence>
<evidence type="ECO:0000256" key="6">
    <source>
        <dbReference type="ARBA" id="ARBA00048313"/>
    </source>
</evidence>
<feature type="binding site" evidence="8">
    <location>
        <position position="179"/>
    </location>
    <ligand>
        <name>substrate</name>
    </ligand>
</feature>
<dbReference type="Proteomes" id="UP000322000">
    <property type="component" value="Chromosome 2"/>
</dbReference>
<organism evidence="13 14">
    <name type="scientific">Trichoplusia ni</name>
    <name type="common">Cabbage looper</name>
    <dbReference type="NCBI Taxonomy" id="7111"/>
    <lineage>
        <taxon>Eukaryota</taxon>
        <taxon>Metazoa</taxon>
        <taxon>Ecdysozoa</taxon>
        <taxon>Arthropoda</taxon>
        <taxon>Hexapoda</taxon>
        <taxon>Insecta</taxon>
        <taxon>Pterygota</taxon>
        <taxon>Neoptera</taxon>
        <taxon>Endopterygota</taxon>
        <taxon>Lepidoptera</taxon>
        <taxon>Glossata</taxon>
        <taxon>Ditrysia</taxon>
        <taxon>Noctuoidea</taxon>
        <taxon>Noctuidae</taxon>
        <taxon>Plusiinae</taxon>
        <taxon>Trichoplusia</taxon>
    </lineage>
</organism>
<protein>
    <recommendedName>
        <fullName evidence="2">Malate dehydrogenase, mitochondrial</fullName>
        <ecNumber evidence="1">1.1.1.37</ecNumber>
    </recommendedName>
</protein>
<dbReference type="GO" id="GO:0006099">
    <property type="term" value="P:tricarboxylic acid cycle"/>
    <property type="evidence" value="ECO:0007669"/>
    <property type="project" value="UniProtKB-KW"/>
</dbReference>
<feature type="binding site" evidence="8">
    <location>
        <position position="113"/>
    </location>
    <ligand>
        <name>substrate</name>
    </ligand>
</feature>
<dbReference type="Gene3D" id="3.40.50.720">
    <property type="entry name" value="NAD(P)-binding Rossmann-like Domain"/>
    <property type="match status" value="1"/>
</dbReference>
<evidence type="ECO:0000256" key="9">
    <source>
        <dbReference type="PIRSR" id="PIRSR000102-3"/>
    </source>
</evidence>
<keyword evidence="3" id="KW-0816">Tricarboxylic acid cycle</keyword>
<feature type="binding site" evidence="9">
    <location>
        <begin position="33"/>
        <end position="39"/>
    </location>
    <ligand>
        <name>NAD(+)</name>
        <dbReference type="ChEBI" id="CHEBI:57540"/>
    </ligand>
</feature>
<proteinExistence type="inferred from homology"/>
<feature type="binding site" evidence="9">
    <location>
        <position position="120"/>
    </location>
    <ligand>
        <name>NAD(+)</name>
        <dbReference type="ChEBI" id="CHEBI:57540"/>
    </ligand>
</feature>
<keyword evidence="13" id="KW-1185">Reference proteome</keyword>
<feature type="domain" description="Lactate/malate dehydrogenase N-terminal" evidence="11">
    <location>
        <begin position="28"/>
        <end position="171"/>
    </location>
</feature>
<dbReference type="InterPro" id="IPR001557">
    <property type="entry name" value="L-lactate/malate_DH"/>
</dbReference>
<evidence type="ECO:0000256" key="8">
    <source>
        <dbReference type="PIRSR" id="PIRSR000102-2"/>
    </source>
</evidence>
<accession>A0A7E5X2B2</accession>
<feature type="binding site" evidence="9">
    <location>
        <position position="59"/>
    </location>
    <ligand>
        <name>NAD(+)</name>
        <dbReference type="ChEBI" id="CHEBI:57540"/>
    </ligand>
</feature>
<dbReference type="InterPro" id="IPR036291">
    <property type="entry name" value="NAD(P)-bd_dom_sf"/>
</dbReference>
<dbReference type="Gene3D" id="3.90.110.10">
    <property type="entry name" value="Lactate dehydrogenase/glycoside hydrolase, family 4, C-terminal"/>
    <property type="match status" value="1"/>
</dbReference>
<dbReference type="PANTHER" id="PTHR11540">
    <property type="entry name" value="MALATE AND LACTATE DEHYDROGENASE"/>
    <property type="match status" value="1"/>
</dbReference>
<evidence type="ECO:0000256" key="1">
    <source>
        <dbReference type="ARBA" id="ARBA00012995"/>
    </source>
</evidence>
<keyword evidence="4 10" id="KW-0560">Oxidoreductase</keyword>
<reference evidence="14" key="1">
    <citation type="submission" date="2025-08" db="UniProtKB">
        <authorList>
            <consortium name="RefSeq"/>
        </authorList>
    </citation>
    <scope>IDENTIFICATION</scope>
</reference>
<evidence type="ECO:0000256" key="2">
    <source>
        <dbReference type="ARBA" id="ARBA00016075"/>
    </source>
</evidence>
<gene>
    <name evidence="14" type="primary">LOC113508456</name>
</gene>
<dbReference type="PIRSF" id="PIRSF000102">
    <property type="entry name" value="Lac_mal_DH"/>
    <property type="match status" value="1"/>
</dbReference>
<evidence type="ECO:0000256" key="3">
    <source>
        <dbReference type="ARBA" id="ARBA00022532"/>
    </source>
</evidence>
<dbReference type="InterPro" id="IPR022383">
    <property type="entry name" value="Lactate/malate_DH_C"/>
</dbReference>
<evidence type="ECO:0000256" key="5">
    <source>
        <dbReference type="ARBA" id="ARBA00023027"/>
    </source>
</evidence>
<evidence type="ECO:0000313" key="14">
    <source>
        <dbReference type="RefSeq" id="XP_026747325.1"/>
    </source>
</evidence>
<dbReference type="AlphaFoldDB" id="A0A7E5X2B2"/>
<dbReference type="GO" id="GO:0005739">
    <property type="term" value="C:mitochondrion"/>
    <property type="evidence" value="ECO:0007669"/>
    <property type="project" value="TreeGrafter"/>
</dbReference>
<evidence type="ECO:0000256" key="10">
    <source>
        <dbReference type="RuleBase" id="RU003369"/>
    </source>
</evidence>
<dbReference type="RefSeq" id="XP_026747325.1">
    <property type="nucleotide sequence ID" value="XM_026891524.1"/>
</dbReference>
<feature type="domain" description="Lactate/malate dehydrogenase C-terminal" evidence="12">
    <location>
        <begin position="173"/>
        <end position="329"/>
    </location>
</feature>
<dbReference type="SUPFAM" id="SSF51735">
    <property type="entry name" value="NAD(P)-binding Rossmann-fold domains"/>
    <property type="match status" value="1"/>
</dbReference>
<dbReference type="GeneID" id="113508456"/>
<dbReference type="OrthoDB" id="7248433at2759"/>
<dbReference type="InterPro" id="IPR015955">
    <property type="entry name" value="Lactate_DH/Glyco_Ohase_4_C"/>
</dbReference>